<dbReference type="Proteomes" id="UP001443914">
    <property type="component" value="Unassembled WGS sequence"/>
</dbReference>
<protein>
    <recommendedName>
        <fullName evidence="1">RNA helicase aquarius N-terminal domain-containing protein</fullName>
    </recommendedName>
</protein>
<feature type="domain" description="RNA helicase aquarius N-terminal" evidence="1">
    <location>
        <begin position="42"/>
        <end position="129"/>
    </location>
</feature>
<dbReference type="EMBL" id="JBDFQZ010000012">
    <property type="protein sequence ID" value="KAK9672173.1"/>
    <property type="molecule type" value="Genomic_DNA"/>
</dbReference>
<evidence type="ECO:0000259" key="1">
    <source>
        <dbReference type="Pfam" id="PF16399"/>
    </source>
</evidence>
<accession>A0AAW1H811</accession>
<reference evidence="2" key="1">
    <citation type="submission" date="2024-03" db="EMBL/GenBank/DDBJ databases">
        <title>WGS assembly of Saponaria officinalis var. Norfolk2.</title>
        <authorList>
            <person name="Jenkins J."/>
            <person name="Shu S."/>
            <person name="Grimwood J."/>
            <person name="Barry K."/>
            <person name="Goodstein D."/>
            <person name="Schmutz J."/>
            <person name="Leebens-Mack J."/>
            <person name="Osbourn A."/>
        </authorList>
    </citation>
    <scope>NUCLEOTIDE SEQUENCE [LARGE SCALE GENOMIC DNA]</scope>
    <source>
        <strain evidence="2">JIC</strain>
    </source>
</reference>
<proteinExistence type="predicted"/>
<gene>
    <name evidence="2" type="ORF">RND81_12G081900</name>
</gene>
<evidence type="ECO:0000313" key="3">
    <source>
        <dbReference type="Proteomes" id="UP001443914"/>
    </source>
</evidence>
<organism evidence="2 3">
    <name type="scientific">Saponaria officinalis</name>
    <name type="common">Common soapwort</name>
    <name type="synonym">Lychnis saponaria</name>
    <dbReference type="NCBI Taxonomy" id="3572"/>
    <lineage>
        <taxon>Eukaryota</taxon>
        <taxon>Viridiplantae</taxon>
        <taxon>Streptophyta</taxon>
        <taxon>Embryophyta</taxon>
        <taxon>Tracheophyta</taxon>
        <taxon>Spermatophyta</taxon>
        <taxon>Magnoliopsida</taxon>
        <taxon>eudicotyledons</taxon>
        <taxon>Gunneridae</taxon>
        <taxon>Pentapetalae</taxon>
        <taxon>Caryophyllales</taxon>
        <taxon>Caryophyllaceae</taxon>
        <taxon>Caryophylleae</taxon>
        <taxon>Saponaria</taxon>
    </lineage>
</organism>
<comment type="caution">
    <text evidence="2">The sequence shown here is derived from an EMBL/GenBank/DDBJ whole genome shotgun (WGS) entry which is preliminary data.</text>
</comment>
<dbReference type="AlphaFoldDB" id="A0AAW1H811"/>
<name>A0AAW1H811_SAPOF</name>
<dbReference type="InterPro" id="IPR032174">
    <property type="entry name" value="Aquarius_N"/>
</dbReference>
<evidence type="ECO:0000313" key="2">
    <source>
        <dbReference type="EMBL" id="KAK9672173.1"/>
    </source>
</evidence>
<dbReference type="Pfam" id="PF16399">
    <property type="entry name" value="Aquarius_N_1st"/>
    <property type="match status" value="1"/>
</dbReference>
<sequence length="130" mass="14799">MPPSTLNRIRILLTCYSRPESFPLSTASSNTGITLSDIQCDRFTQIAAATWLPTTTTVSATTRQFNPSLVVEIYRTELTVKSGKKTVPLQRVMMLEVSQYLENYFWPNFDPKTATFEHVMSMILMINKKV</sequence>
<keyword evidence="3" id="KW-1185">Reference proteome</keyword>